<evidence type="ECO:0000256" key="3">
    <source>
        <dbReference type="ARBA" id="ARBA00022989"/>
    </source>
</evidence>
<name>A0A5J5FUW6_9GAMM</name>
<protein>
    <submittedName>
        <fullName evidence="7">DUF202 domain-containing protein</fullName>
    </submittedName>
</protein>
<evidence type="ECO:0000256" key="5">
    <source>
        <dbReference type="SAM" id="Phobius"/>
    </source>
</evidence>
<dbReference type="GO" id="GO:0012505">
    <property type="term" value="C:endomembrane system"/>
    <property type="evidence" value="ECO:0007669"/>
    <property type="project" value="UniProtKB-SubCell"/>
</dbReference>
<feature type="transmembrane region" description="Helical" evidence="5">
    <location>
        <begin position="86"/>
        <end position="104"/>
    </location>
</feature>
<dbReference type="OrthoDB" id="3701077at2"/>
<dbReference type="AlphaFoldDB" id="A0A5J5FUW6"/>
<dbReference type="RefSeq" id="WP_150436546.1">
    <property type="nucleotide sequence ID" value="NZ_VYKJ01000011.1"/>
</dbReference>
<evidence type="ECO:0000256" key="2">
    <source>
        <dbReference type="ARBA" id="ARBA00022692"/>
    </source>
</evidence>
<reference evidence="7 8" key="1">
    <citation type="submission" date="2019-09" db="EMBL/GenBank/DDBJ databases">
        <authorList>
            <person name="Li Y."/>
        </authorList>
    </citation>
    <scope>NUCLEOTIDE SEQUENCE [LARGE SCALE GENOMIC DNA]</scope>
    <source>
        <strain evidence="7 8">L3-3HA</strain>
    </source>
</reference>
<feature type="transmembrane region" description="Helical" evidence="5">
    <location>
        <begin position="47"/>
        <end position="66"/>
    </location>
</feature>
<organism evidence="7 8">
    <name type="scientific">Affinibrenneria salicis</name>
    <dbReference type="NCBI Taxonomy" id="2590031"/>
    <lineage>
        <taxon>Bacteria</taxon>
        <taxon>Pseudomonadati</taxon>
        <taxon>Pseudomonadota</taxon>
        <taxon>Gammaproteobacteria</taxon>
        <taxon>Enterobacterales</taxon>
        <taxon>Pectobacteriaceae</taxon>
        <taxon>Affinibrenneria</taxon>
    </lineage>
</organism>
<keyword evidence="3 5" id="KW-1133">Transmembrane helix</keyword>
<evidence type="ECO:0000313" key="8">
    <source>
        <dbReference type="Proteomes" id="UP000335415"/>
    </source>
</evidence>
<keyword evidence="8" id="KW-1185">Reference proteome</keyword>
<keyword evidence="2 5" id="KW-0812">Transmembrane</keyword>
<sequence length="119" mass="13068">MKNNAVSAPTPGRQPERSGLAWSRTAFLLLLNSLLLLRAASRHHSGYLLAIGIMLMTGAFALYIWAAARLKFILHSHAPCTTRLVSVMRLLTLVICFTAMLIIVRQLGTLFQLLIPPSG</sequence>
<evidence type="ECO:0000256" key="4">
    <source>
        <dbReference type="ARBA" id="ARBA00023136"/>
    </source>
</evidence>
<dbReference type="InterPro" id="IPR003807">
    <property type="entry name" value="DUF202"/>
</dbReference>
<dbReference type="Proteomes" id="UP000335415">
    <property type="component" value="Unassembled WGS sequence"/>
</dbReference>
<gene>
    <name evidence="7" type="ORF">FJU30_18955</name>
</gene>
<evidence type="ECO:0000313" key="7">
    <source>
        <dbReference type="EMBL" id="KAA8997319.1"/>
    </source>
</evidence>
<accession>A0A5J5FUW6</accession>
<dbReference type="EMBL" id="VYKJ01000011">
    <property type="protein sequence ID" value="KAA8997319.1"/>
    <property type="molecule type" value="Genomic_DNA"/>
</dbReference>
<keyword evidence="4 5" id="KW-0472">Membrane</keyword>
<feature type="transmembrane region" description="Helical" evidence="5">
    <location>
        <begin position="20"/>
        <end position="40"/>
    </location>
</feature>
<comment type="subcellular location">
    <subcellularLocation>
        <location evidence="1">Endomembrane system</location>
        <topology evidence="1">Multi-pass membrane protein</topology>
    </subcellularLocation>
</comment>
<evidence type="ECO:0000256" key="1">
    <source>
        <dbReference type="ARBA" id="ARBA00004127"/>
    </source>
</evidence>
<feature type="domain" description="DUF202" evidence="6">
    <location>
        <begin position="12"/>
        <end position="69"/>
    </location>
</feature>
<dbReference type="Pfam" id="PF02656">
    <property type="entry name" value="DUF202"/>
    <property type="match status" value="1"/>
</dbReference>
<evidence type="ECO:0000259" key="6">
    <source>
        <dbReference type="Pfam" id="PF02656"/>
    </source>
</evidence>
<comment type="caution">
    <text evidence="7">The sequence shown here is derived from an EMBL/GenBank/DDBJ whole genome shotgun (WGS) entry which is preliminary data.</text>
</comment>
<proteinExistence type="predicted"/>